<accession>A0A5J5F4J6</accession>
<evidence type="ECO:0000256" key="1">
    <source>
        <dbReference type="SAM" id="Phobius"/>
    </source>
</evidence>
<keyword evidence="1" id="KW-0812">Transmembrane</keyword>
<feature type="transmembrane region" description="Helical" evidence="1">
    <location>
        <begin position="55"/>
        <end position="73"/>
    </location>
</feature>
<comment type="caution">
    <text evidence="2">The sequence shown here is derived from an EMBL/GenBank/DDBJ whole genome shotgun (WGS) entry which is preliminary data.</text>
</comment>
<dbReference type="InParanoid" id="A0A5J5F4J6"/>
<keyword evidence="1" id="KW-0472">Membrane</keyword>
<proteinExistence type="predicted"/>
<gene>
    <name evidence="2" type="ORF">FN846DRAFT_438098</name>
</gene>
<evidence type="ECO:0000313" key="2">
    <source>
        <dbReference type="EMBL" id="KAA8911384.1"/>
    </source>
</evidence>
<dbReference type="Proteomes" id="UP000326924">
    <property type="component" value="Unassembled WGS sequence"/>
</dbReference>
<reference evidence="2 3" key="1">
    <citation type="submission" date="2019-09" db="EMBL/GenBank/DDBJ databases">
        <title>Draft genome of the ectomycorrhizal ascomycete Sphaerosporella brunnea.</title>
        <authorList>
            <consortium name="DOE Joint Genome Institute"/>
            <person name="Benucci G.M."/>
            <person name="Marozzi G."/>
            <person name="Antonielli L."/>
            <person name="Sanchez S."/>
            <person name="Marco P."/>
            <person name="Wang X."/>
            <person name="Falini L.B."/>
            <person name="Barry K."/>
            <person name="Haridas S."/>
            <person name="Lipzen A."/>
            <person name="Labutti K."/>
            <person name="Grigoriev I.V."/>
            <person name="Murat C."/>
            <person name="Martin F."/>
            <person name="Albertini E."/>
            <person name="Donnini D."/>
            <person name="Bonito G."/>
        </authorList>
    </citation>
    <scope>NUCLEOTIDE SEQUENCE [LARGE SCALE GENOMIC DNA]</scope>
    <source>
        <strain evidence="2 3">Sb_GMNB300</strain>
    </source>
</reference>
<evidence type="ECO:0000313" key="3">
    <source>
        <dbReference type="Proteomes" id="UP000326924"/>
    </source>
</evidence>
<dbReference type="EMBL" id="VXIS01000036">
    <property type="protein sequence ID" value="KAA8911384.1"/>
    <property type="molecule type" value="Genomic_DNA"/>
</dbReference>
<keyword evidence="3" id="KW-1185">Reference proteome</keyword>
<sequence>MQRPVCSVYARVSSVTHEISLSLATLFGCCLFHWFVITAGGWAPPSGWYNNPRTSFRVFLYPLWIKFFVYSSCRNDRPIESTRGWLFDFGIAIWCVRSPINQNTETALCSSLLWPDGDTCGRLA</sequence>
<name>A0A5J5F4J6_9PEZI</name>
<dbReference type="AlphaFoldDB" id="A0A5J5F4J6"/>
<feature type="transmembrane region" description="Helical" evidence="1">
    <location>
        <begin position="21"/>
        <end position="43"/>
    </location>
</feature>
<protein>
    <submittedName>
        <fullName evidence="2">Uncharacterized protein</fullName>
    </submittedName>
</protein>
<organism evidence="2 3">
    <name type="scientific">Sphaerosporella brunnea</name>
    <dbReference type="NCBI Taxonomy" id="1250544"/>
    <lineage>
        <taxon>Eukaryota</taxon>
        <taxon>Fungi</taxon>
        <taxon>Dikarya</taxon>
        <taxon>Ascomycota</taxon>
        <taxon>Pezizomycotina</taxon>
        <taxon>Pezizomycetes</taxon>
        <taxon>Pezizales</taxon>
        <taxon>Pyronemataceae</taxon>
        <taxon>Sphaerosporella</taxon>
    </lineage>
</organism>
<keyword evidence="1" id="KW-1133">Transmembrane helix</keyword>
<dbReference type="PROSITE" id="PS51257">
    <property type="entry name" value="PROKAR_LIPOPROTEIN"/>
    <property type="match status" value="1"/>
</dbReference>